<gene>
    <name evidence="7" type="ORF">DCAF_LOCUS1776</name>
</gene>
<dbReference type="SUPFAM" id="SSF48371">
    <property type="entry name" value="ARM repeat"/>
    <property type="match status" value="1"/>
</dbReference>
<protein>
    <recommendedName>
        <fullName evidence="9">HEAT repeat-containing protein 1</fullName>
    </recommendedName>
</protein>
<dbReference type="InterPro" id="IPR040122">
    <property type="entry name" value="Importin_beta"/>
</dbReference>
<accession>A0AAV1QSX9</accession>
<dbReference type="InterPro" id="IPR041653">
    <property type="entry name" value="Importin_rep_4"/>
</dbReference>
<reference evidence="7 8" key="1">
    <citation type="submission" date="2024-01" db="EMBL/GenBank/DDBJ databases">
        <authorList>
            <person name="Waweru B."/>
        </authorList>
    </citation>
    <scope>NUCLEOTIDE SEQUENCE [LARGE SCALE GENOMIC DNA]</scope>
</reference>
<keyword evidence="3" id="KW-0963">Cytoplasm</keyword>
<evidence type="ECO:0000313" key="7">
    <source>
        <dbReference type="EMBL" id="CAK7324139.1"/>
    </source>
</evidence>
<feature type="region of interest" description="Disordered" evidence="6">
    <location>
        <begin position="1"/>
        <end position="22"/>
    </location>
</feature>
<dbReference type="GO" id="GO:0005737">
    <property type="term" value="C:cytoplasm"/>
    <property type="evidence" value="ECO:0007669"/>
    <property type="project" value="UniProtKB-SubCell"/>
</dbReference>
<evidence type="ECO:0000256" key="1">
    <source>
        <dbReference type="ARBA" id="ARBA00004496"/>
    </source>
</evidence>
<sequence length="346" mass="39349">MVSSQGSPTKIPLPPQESPHSSMDHLRFEAEELLAASDMLPPTSFLYKLHFSNKPSESIDAQLLFNFLKENKLATFRVYLLSFFKKCFSLYAKLGAFETLSLLTENDHQLWQETSFLDEELKSEILGYLKNNTEWSGRFLPKIHEFIVKLVIKEVKSENEWPELTQFLHQSLGNGSEEKVEFSLHLLCKLIPQCTVETWLSTNLHQVVESVFKFLGKAELQEKTRLLALEFVVTLAEGGNKGRKMLLDSPLFIKELIKRILGLLEVIEDDPEWETAQSDDRSQGLTSVSATNTLSRIAAALDGQVLLSTFLQPFFSHLEDVEWKRRLAAVNFLAIIADSCSKLQVP</sequence>
<dbReference type="InterPro" id="IPR016024">
    <property type="entry name" value="ARM-type_fold"/>
</dbReference>
<organism evidence="7 8">
    <name type="scientific">Dovyalis caffra</name>
    <dbReference type="NCBI Taxonomy" id="77055"/>
    <lineage>
        <taxon>Eukaryota</taxon>
        <taxon>Viridiplantae</taxon>
        <taxon>Streptophyta</taxon>
        <taxon>Embryophyta</taxon>
        <taxon>Tracheophyta</taxon>
        <taxon>Spermatophyta</taxon>
        <taxon>Magnoliopsida</taxon>
        <taxon>eudicotyledons</taxon>
        <taxon>Gunneridae</taxon>
        <taxon>Pentapetalae</taxon>
        <taxon>rosids</taxon>
        <taxon>fabids</taxon>
        <taxon>Malpighiales</taxon>
        <taxon>Salicaceae</taxon>
        <taxon>Flacourtieae</taxon>
        <taxon>Dovyalis</taxon>
    </lineage>
</organism>
<evidence type="ECO:0008006" key="9">
    <source>
        <dbReference type="Google" id="ProtNLM"/>
    </source>
</evidence>
<evidence type="ECO:0000256" key="3">
    <source>
        <dbReference type="ARBA" id="ARBA00022490"/>
    </source>
</evidence>
<keyword evidence="5" id="KW-0653">Protein transport</keyword>
<keyword evidence="8" id="KW-1185">Reference proteome</keyword>
<dbReference type="PANTHER" id="PTHR10527">
    <property type="entry name" value="IMPORTIN BETA"/>
    <property type="match status" value="1"/>
</dbReference>
<name>A0AAV1QSX9_9ROSI</name>
<evidence type="ECO:0000313" key="8">
    <source>
        <dbReference type="Proteomes" id="UP001314170"/>
    </source>
</evidence>
<comment type="caution">
    <text evidence="7">The sequence shown here is derived from an EMBL/GenBank/DDBJ whole genome shotgun (WGS) entry which is preliminary data.</text>
</comment>
<dbReference type="GO" id="GO:0005634">
    <property type="term" value="C:nucleus"/>
    <property type="evidence" value="ECO:0007669"/>
    <property type="project" value="UniProtKB-SubCell"/>
</dbReference>
<dbReference type="Gene3D" id="1.25.10.10">
    <property type="entry name" value="Leucine-rich Repeat Variant"/>
    <property type="match status" value="1"/>
</dbReference>
<proteinExistence type="predicted"/>
<dbReference type="Pfam" id="PF18808">
    <property type="entry name" value="Importin_rep_4"/>
    <property type="match status" value="1"/>
</dbReference>
<evidence type="ECO:0000256" key="5">
    <source>
        <dbReference type="ARBA" id="ARBA00022927"/>
    </source>
</evidence>
<dbReference type="Proteomes" id="UP001314170">
    <property type="component" value="Unassembled WGS sequence"/>
</dbReference>
<keyword evidence="2" id="KW-0813">Transport</keyword>
<dbReference type="GO" id="GO:0006606">
    <property type="term" value="P:protein import into nucleus"/>
    <property type="evidence" value="ECO:0007669"/>
    <property type="project" value="InterPro"/>
</dbReference>
<evidence type="ECO:0000256" key="6">
    <source>
        <dbReference type="SAM" id="MobiDB-lite"/>
    </source>
</evidence>
<comment type="subcellular location">
    <subcellularLocation>
        <location evidence="1">Cytoplasm</location>
    </subcellularLocation>
</comment>
<dbReference type="EMBL" id="CAWUPB010000246">
    <property type="protein sequence ID" value="CAK7324139.1"/>
    <property type="molecule type" value="Genomic_DNA"/>
</dbReference>
<keyword evidence="4" id="KW-0677">Repeat</keyword>
<dbReference type="AlphaFoldDB" id="A0AAV1QSX9"/>
<evidence type="ECO:0000256" key="4">
    <source>
        <dbReference type="ARBA" id="ARBA00022737"/>
    </source>
</evidence>
<dbReference type="InterPro" id="IPR011989">
    <property type="entry name" value="ARM-like"/>
</dbReference>
<evidence type="ECO:0000256" key="2">
    <source>
        <dbReference type="ARBA" id="ARBA00022448"/>
    </source>
</evidence>